<gene>
    <name evidence="5" type="ORF">CKAN_01521300</name>
</gene>
<sequence length="237" mass="26190">MASITLVIIELLLVFVTATVDCFEAKSMRMKVKETEMVFYMQDWESGKNITAVPVAGRNGTLSSILNFATVMVVDDAITEGQDRQSKQIGRAQGIYVNSVLDASDLHLLFSIVFTNEKYNGSTIEIQGADRFFLKQREVSVVSGTGYFRFAKGFAVLEIVYLDLTNLNAVIRPLGQGPCAITKATTAEPLGTFSGIRRDIKRISEEARGRKNSLRQSSSGHLAPRLLLLDSIRNPFD</sequence>
<dbReference type="GO" id="GO:0009699">
    <property type="term" value="P:phenylpropanoid biosynthetic process"/>
    <property type="evidence" value="ECO:0007669"/>
    <property type="project" value="UniProtKB-ARBA"/>
</dbReference>
<dbReference type="AlphaFoldDB" id="A0A443P6D8"/>
<keyword evidence="6" id="KW-1185">Reference proteome</keyword>
<accession>A0A443P6D8</accession>
<keyword evidence="4" id="KW-0732">Signal</keyword>
<protein>
    <recommendedName>
        <fullName evidence="4">Dirigent protein</fullName>
    </recommendedName>
</protein>
<comment type="subunit">
    <text evidence="2 4">Homodimer.</text>
</comment>
<evidence type="ECO:0000313" key="5">
    <source>
        <dbReference type="EMBL" id="RWR86321.1"/>
    </source>
</evidence>
<reference evidence="5 6" key="1">
    <citation type="journal article" date="2019" name="Nat. Plants">
        <title>Stout camphor tree genome fills gaps in understanding of flowering plant genome evolution.</title>
        <authorList>
            <person name="Chaw S.M."/>
            <person name="Liu Y.C."/>
            <person name="Wu Y.W."/>
            <person name="Wang H.Y."/>
            <person name="Lin C.I."/>
            <person name="Wu C.S."/>
            <person name="Ke H.M."/>
            <person name="Chang L.Y."/>
            <person name="Hsu C.Y."/>
            <person name="Yang H.T."/>
            <person name="Sudianto E."/>
            <person name="Hsu M.H."/>
            <person name="Wu K.P."/>
            <person name="Wang L.N."/>
            <person name="Leebens-Mack J.H."/>
            <person name="Tsai I.J."/>
        </authorList>
    </citation>
    <scope>NUCLEOTIDE SEQUENCE [LARGE SCALE GENOMIC DNA]</scope>
    <source>
        <strain evidence="6">cv. Chaw 1501</strain>
        <tissue evidence="5">Young leaves</tissue>
    </source>
</reference>
<comment type="function">
    <text evidence="4">Dirigent proteins impart stereoselectivity on the phenoxy radical-coupling reaction, yielding optically active lignans from two molecules of coniferyl alcohol in the biosynthesis of lignans, flavonolignans, and alkaloids and thus plays a central role in plant secondary metabolism.</text>
</comment>
<dbReference type="Pfam" id="PF03018">
    <property type="entry name" value="Dirigent"/>
    <property type="match status" value="1"/>
</dbReference>
<dbReference type="InterPro" id="IPR004265">
    <property type="entry name" value="Dirigent"/>
</dbReference>
<comment type="similarity">
    <text evidence="1 4">Belongs to the plant dirigent protein family.</text>
</comment>
<organism evidence="5 6">
    <name type="scientific">Cinnamomum micranthum f. kanehirae</name>
    <dbReference type="NCBI Taxonomy" id="337451"/>
    <lineage>
        <taxon>Eukaryota</taxon>
        <taxon>Viridiplantae</taxon>
        <taxon>Streptophyta</taxon>
        <taxon>Embryophyta</taxon>
        <taxon>Tracheophyta</taxon>
        <taxon>Spermatophyta</taxon>
        <taxon>Magnoliopsida</taxon>
        <taxon>Magnoliidae</taxon>
        <taxon>Laurales</taxon>
        <taxon>Lauraceae</taxon>
        <taxon>Cinnamomum</taxon>
    </lineage>
</organism>
<keyword evidence="3 4" id="KW-0964">Secreted</keyword>
<feature type="signal peptide" evidence="4">
    <location>
        <begin position="1"/>
        <end position="18"/>
    </location>
</feature>
<dbReference type="Proteomes" id="UP000283530">
    <property type="component" value="Unassembled WGS sequence"/>
</dbReference>
<evidence type="ECO:0000256" key="2">
    <source>
        <dbReference type="ARBA" id="ARBA00011738"/>
    </source>
</evidence>
<name>A0A443P6D8_9MAGN</name>
<dbReference type="GO" id="GO:0048046">
    <property type="term" value="C:apoplast"/>
    <property type="evidence" value="ECO:0007669"/>
    <property type="project" value="UniProtKB-SubCell"/>
</dbReference>
<dbReference type="PANTHER" id="PTHR21495">
    <property type="entry name" value="NUCLEOPORIN-RELATED"/>
    <property type="match status" value="1"/>
</dbReference>
<feature type="chain" id="PRO_5018812380" description="Dirigent protein" evidence="4">
    <location>
        <begin position="19"/>
        <end position="237"/>
    </location>
</feature>
<dbReference type="OrthoDB" id="1925209at2759"/>
<proteinExistence type="inferred from homology"/>
<evidence type="ECO:0000256" key="3">
    <source>
        <dbReference type="ARBA" id="ARBA00022525"/>
    </source>
</evidence>
<evidence type="ECO:0000313" key="6">
    <source>
        <dbReference type="Proteomes" id="UP000283530"/>
    </source>
</evidence>
<dbReference type="EMBL" id="QPKB01000006">
    <property type="protein sequence ID" value="RWR86321.1"/>
    <property type="molecule type" value="Genomic_DNA"/>
</dbReference>
<dbReference type="InterPro" id="IPR044859">
    <property type="entry name" value="Allene_oxi_cyc_Dirigent"/>
</dbReference>
<comment type="subcellular location">
    <subcellularLocation>
        <location evidence="4">Secreted</location>
        <location evidence="4">Extracellular space</location>
        <location evidence="4">Apoplast</location>
    </subcellularLocation>
</comment>
<dbReference type="Gene3D" id="2.40.480.10">
    <property type="entry name" value="Allene oxide cyclase-like"/>
    <property type="match status" value="1"/>
</dbReference>
<keyword evidence="4" id="KW-0052">Apoplast</keyword>
<comment type="caution">
    <text evidence="5">The sequence shown here is derived from an EMBL/GenBank/DDBJ whole genome shotgun (WGS) entry which is preliminary data.</text>
</comment>
<evidence type="ECO:0000256" key="1">
    <source>
        <dbReference type="ARBA" id="ARBA00010746"/>
    </source>
</evidence>
<evidence type="ECO:0000256" key="4">
    <source>
        <dbReference type="RuleBase" id="RU363099"/>
    </source>
</evidence>